<proteinExistence type="predicted"/>
<dbReference type="SMART" id="SM00060">
    <property type="entry name" value="FN3"/>
    <property type="match status" value="3"/>
</dbReference>
<feature type="domain" description="Fibronectin type-III" evidence="2">
    <location>
        <begin position="547"/>
        <end position="640"/>
    </location>
</feature>
<dbReference type="GO" id="GO:0009986">
    <property type="term" value="C:cell surface"/>
    <property type="evidence" value="ECO:0007669"/>
    <property type="project" value="EnsemblMetazoa"/>
</dbReference>
<dbReference type="OrthoDB" id="4473401at2759"/>
<dbReference type="GO" id="GO:0008201">
    <property type="term" value="F:heparin binding"/>
    <property type="evidence" value="ECO:0007669"/>
    <property type="project" value="EnsemblMetazoa"/>
</dbReference>
<keyword evidence="5" id="KW-1185">Reference proteome</keyword>
<organism evidence="4">
    <name type="scientific">Strongyloides ratti</name>
    <name type="common">Parasitic roundworm</name>
    <dbReference type="NCBI Taxonomy" id="34506"/>
    <lineage>
        <taxon>Eukaryota</taxon>
        <taxon>Metazoa</taxon>
        <taxon>Ecdysozoa</taxon>
        <taxon>Nematoda</taxon>
        <taxon>Chromadorea</taxon>
        <taxon>Rhabditida</taxon>
        <taxon>Tylenchina</taxon>
        <taxon>Panagrolaimomorpha</taxon>
        <taxon>Strongyloidoidea</taxon>
        <taxon>Strongyloididae</taxon>
        <taxon>Strongyloides</taxon>
    </lineage>
</organism>
<dbReference type="PROSITE" id="PS50853">
    <property type="entry name" value="FN3"/>
    <property type="match status" value="2"/>
</dbReference>
<dbReference type="GO" id="GO:0043395">
    <property type="term" value="F:heparan sulfate proteoglycan binding"/>
    <property type="evidence" value="ECO:0007669"/>
    <property type="project" value="EnsemblMetazoa"/>
</dbReference>
<dbReference type="GO" id="GO:0009792">
    <property type="term" value="P:embryo development ending in birth or egg hatching"/>
    <property type="evidence" value="ECO:0007669"/>
    <property type="project" value="EnsemblMetazoa"/>
</dbReference>
<reference evidence="4 5" key="1">
    <citation type="submission" date="2014-09" db="EMBL/GenBank/DDBJ databases">
        <authorList>
            <person name="Martin A.A."/>
        </authorList>
    </citation>
    <scope>NUCLEOTIDE SEQUENCE</scope>
    <source>
        <strain evidence="5">ED321</strain>
        <strain evidence="4">ED321 Heterogonic</strain>
    </source>
</reference>
<evidence type="ECO:0000259" key="3">
    <source>
        <dbReference type="PROSITE" id="PS51390"/>
    </source>
</evidence>
<dbReference type="Gene3D" id="2.60.40.10">
    <property type="entry name" value="Immunoglobulins"/>
    <property type="match status" value="3"/>
</dbReference>
<dbReference type="InterPro" id="IPR036645">
    <property type="entry name" value="Elafin-like_sf"/>
</dbReference>
<sequence>MKIIFSIFSILSLVYSIQLDSGDLISAKCQSRCYRNFELRYNNDNSMRKKLKHDIGNECKEDFKCNSCILPCKETFDDENNCVLKMCHDVGEKGECYESCQFLFNSTLTKSGTCNNDKKIKHLIVNECSAACFSDGDCPDIQKCCTIGCSRVCKKPKIKDSRLLPIPESISIQERKRKRSAIIRWVMKKLTPSHVNSNANIYVIQWRWGIQNDIEKMVPWQTITMKTKNYAIIKHVLLPGRYYVFRIAAVNEFGTAGFSNTSNIFKLSKEAKAPNEPLNITAQVLEYNNYLDEWSYKIQWLPPYSDLPIKEYHLFYWESDKNTADILNSKYINIQNKRSIGVQILDDDDENFNEINKKVLILPSYSTKVNIEGLKSNKNYIVEIYSTSESSNGILKGDPSFIVITTKSESSIKNDNMKEIQNNDVITYDPYHKTINHKQINFKAAIASPYFNSGSLHSSISWENHKMCSPTKRNFSIKIYSKSCKSDIITGTTNECIFTFGDLQFDCEYEIEVKEHDTGIHLFTNIFYTYSCIETQGMNEEICQSYQRSGIICLQLSPTSVSCSWSQQTMKQPTETLVGYRINLSSRNSPSNLTILPPNQRNVIFKDLSPNTDYLLRMQTVTSQGLGNQIETIFRTSKDISDVELKNLPTILELPLESSSSQKLSYFLTTMLIIIVVKSISFF</sequence>
<dbReference type="PANTHER" id="PTHR14131">
    <property type="entry name" value="ANOSMIN"/>
    <property type="match status" value="1"/>
</dbReference>
<dbReference type="InterPro" id="IPR003961">
    <property type="entry name" value="FN3_dom"/>
</dbReference>
<feature type="signal peptide" evidence="1">
    <location>
        <begin position="1"/>
        <end position="16"/>
    </location>
</feature>
<dbReference type="InterPro" id="IPR042447">
    <property type="entry name" value="Anosmin-1"/>
</dbReference>
<dbReference type="GO" id="GO:0045545">
    <property type="term" value="F:syndecan binding"/>
    <property type="evidence" value="ECO:0007669"/>
    <property type="project" value="EnsemblMetazoa"/>
</dbReference>
<feature type="domain" description="Fibronectin type-III" evidence="2">
    <location>
        <begin position="166"/>
        <end position="271"/>
    </location>
</feature>
<protein>
    <submittedName>
        <fullName evidence="4 6">Anosmin-1</fullName>
    </submittedName>
</protein>
<dbReference type="AlphaFoldDB" id="A0A090LG59"/>
<dbReference type="InterPro" id="IPR008197">
    <property type="entry name" value="WAP_dom"/>
</dbReference>
<evidence type="ECO:0000313" key="4">
    <source>
        <dbReference type="EMBL" id="CEF67123.1"/>
    </source>
</evidence>
<dbReference type="Gene3D" id="4.10.75.10">
    <property type="entry name" value="Elafin-like"/>
    <property type="match status" value="1"/>
</dbReference>
<dbReference type="GeneID" id="36379488"/>
<dbReference type="Pfam" id="PF00095">
    <property type="entry name" value="WAP"/>
    <property type="match status" value="1"/>
</dbReference>
<dbReference type="OMA" id="QWRWGLH"/>
<name>A0A090LG59_STRRB</name>
<reference evidence="6" key="2">
    <citation type="submission" date="2020-12" db="UniProtKB">
        <authorList>
            <consortium name="WormBaseParasite"/>
        </authorList>
    </citation>
    <scope>IDENTIFICATION</scope>
</reference>
<feature type="domain" description="WAP" evidence="3">
    <location>
        <begin position="107"/>
        <end position="157"/>
    </location>
</feature>
<dbReference type="GO" id="GO:0048598">
    <property type="term" value="P:embryonic morphogenesis"/>
    <property type="evidence" value="ECO:0007669"/>
    <property type="project" value="EnsemblMetazoa"/>
</dbReference>
<keyword evidence="1" id="KW-0732">Signal</keyword>
<evidence type="ECO:0000313" key="6">
    <source>
        <dbReference type="WBParaSite" id="SRAE_2000178800.1"/>
    </source>
</evidence>
<dbReference type="WBParaSite" id="SRAE_2000178800.1">
    <property type="protein sequence ID" value="SRAE_2000178800.1"/>
    <property type="gene ID" value="WBGene00261994"/>
</dbReference>
<evidence type="ECO:0000313" key="7">
    <source>
        <dbReference type="WormBase" id="SRAE_2000178800"/>
    </source>
</evidence>
<dbReference type="GO" id="GO:0005576">
    <property type="term" value="C:extracellular region"/>
    <property type="evidence" value="ECO:0007669"/>
    <property type="project" value="InterPro"/>
</dbReference>
<dbReference type="CDD" id="cd00063">
    <property type="entry name" value="FN3"/>
    <property type="match status" value="2"/>
</dbReference>
<dbReference type="CTD" id="36379488"/>
<dbReference type="PROSITE" id="PS51390">
    <property type="entry name" value="WAP"/>
    <property type="match status" value="1"/>
</dbReference>
<dbReference type="InterPro" id="IPR036116">
    <property type="entry name" value="FN3_sf"/>
</dbReference>
<dbReference type="STRING" id="34506.A0A090LG59"/>
<dbReference type="GO" id="GO:0030414">
    <property type="term" value="F:peptidase inhibitor activity"/>
    <property type="evidence" value="ECO:0007669"/>
    <property type="project" value="InterPro"/>
</dbReference>
<dbReference type="WormBase" id="SRAE_2000178800">
    <property type="protein sequence ID" value="SRP00328"/>
    <property type="gene ID" value="WBGene00261994"/>
</dbReference>
<dbReference type="GO" id="GO:0001764">
    <property type="term" value="P:neuron migration"/>
    <property type="evidence" value="ECO:0007669"/>
    <property type="project" value="EnsemblMetazoa"/>
</dbReference>
<dbReference type="Proteomes" id="UP000035682">
    <property type="component" value="Unplaced"/>
</dbReference>
<feature type="chain" id="PRO_5015030777" evidence="1">
    <location>
        <begin position="17"/>
        <end position="683"/>
    </location>
</feature>
<dbReference type="GO" id="GO:0048730">
    <property type="term" value="P:epidermis morphogenesis"/>
    <property type="evidence" value="ECO:0007669"/>
    <property type="project" value="EnsemblMetazoa"/>
</dbReference>
<dbReference type="GO" id="GO:0048675">
    <property type="term" value="P:axon extension"/>
    <property type="evidence" value="ECO:0007669"/>
    <property type="project" value="EnsemblMetazoa"/>
</dbReference>
<accession>A0A090LG59</accession>
<dbReference type="SUPFAM" id="SSF49265">
    <property type="entry name" value="Fibronectin type III"/>
    <property type="match status" value="2"/>
</dbReference>
<evidence type="ECO:0000256" key="1">
    <source>
        <dbReference type="SAM" id="SignalP"/>
    </source>
</evidence>
<dbReference type="Pfam" id="PF00041">
    <property type="entry name" value="fn3"/>
    <property type="match status" value="1"/>
</dbReference>
<dbReference type="SUPFAM" id="SSF57256">
    <property type="entry name" value="Elafin-like"/>
    <property type="match status" value="1"/>
</dbReference>
<gene>
    <name evidence="4 6 7" type="ORF">SRAE_2000178800</name>
</gene>
<dbReference type="SMART" id="SM00217">
    <property type="entry name" value="WAP"/>
    <property type="match status" value="1"/>
</dbReference>
<dbReference type="PANTHER" id="PTHR14131:SF5">
    <property type="entry name" value="ANOSMIN-1"/>
    <property type="match status" value="1"/>
</dbReference>
<evidence type="ECO:0000313" key="5">
    <source>
        <dbReference type="Proteomes" id="UP000035682"/>
    </source>
</evidence>
<dbReference type="RefSeq" id="XP_024506323.1">
    <property type="nucleotide sequence ID" value="XM_024652780.1"/>
</dbReference>
<dbReference type="GO" id="GO:0045138">
    <property type="term" value="P:nematode male tail tip morphogenesis"/>
    <property type="evidence" value="ECO:0007669"/>
    <property type="project" value="EnsemblMetazoa"/>
</dbReference>
<dbReference type="EMBL" id="LN609529">
    <property type="protein sequence ID" value="CEF67123.1"/>
    <property type="molecule type" value="Genomic_DNA"/>
</dbReference>
<evidence type="ECO:0000259" key="2">
    <source>
        <dbReference type="PROSITE" id="PS50853"/>
    </source>
</evidence>
<dbReference type="InterPro" id="IPR013783">
    <property type="entry name" value="Ig-like_fold"/>
</dbReference>